<feature type="domain" description="Pyridoxamine 5'-phosphate oxidase N-terminal" evidence="1">
    <location>
        <begin position="43"/>
        <end position="162"/>
    </location>
</feature>
<dbReference type="SUPFAM" id="SSF50475">
    <property type="entry name" value="FMN-binding split barrel"/>
    <property type="match status" value="1"/>
</dbReference>
<evidence type="ECO:0000259" key="1">
    <source>
        <dbReference type="Pfam" id="PF01243"/>
    </source>
</evidence>
<name>E8V0J4_TERSS</name>
<gene>
    <name evidence="2" type="ordered locus">AciPR4_3727</name>
</gene>
<evidence type="ECO:0000313" key="3">
    <source>
        <dbReference type="Proteomes" id="UP000006844"/>
    </source>
</evidence>
<dbReference type="HOGENOM" id="CLU_098597_0_0_0"/>
<dbReference type="KEGG" id="tsa:AciPR4_3727"/>
<dbReference type="EMBL" id="CP002467">
    <property type="protein sequence ID" value="ADV84477.1"/>
    <property type="molecule type" value="Genomic_DNA"/>
</dbReference>
<keyword evidence="3" id="KW-1185">Reference proteome</keyword>
<dbReference type="Gene3D" id="2.30.110.10">
    <property type="entry name" value="Electron Transport, Fmn-binding Protein, Chain A"/>
    <property type="match status" value="1"/>
</dbReference>
<reference evidence="2 3" key="1">
    <citation type="journal article" date="2012" name="Stand. Genomic Sci.">
        <title>Complete genome sequence of Terriglobus saanensis type strain SP1PR4(T), an Acidobacteria from tundra soil.</title>
        <authorList>
            <person name="Rawat S.R."/>
            <person name="Mannisto M.K."/>
            <person name="Starovoytov V."/>
            <person name="Goodwin L."/>
            <person name="Nolan M."/>
            <person name="Hauser L."/>
            <person name="Land M."/>
            <person name="Davenport K.W."/>
            <person name="Woyke T."/>
            <person name="Haggblom M.M."/>
        </authorList>
    </citation>
    <scope>NUCLEOTIDE SEQUENCE</scope>
    <source>
        <strain evidence="3">ATCC BAA-1853 / DSM 23119 / SP1PR4</strain>
    </source>
</reference>
<dbReference type="PANTHER" id="PTHR42815:SF2">
    <property type="entry name" value="FAD-BINDING, PUTATIVE (AFU_ORTHOLOGUE AFUA_6G07600)-RELATED"/>
    <property type="match status" value="1"/>
</dbReference>
<dbReference type="OrthoDB" id="9796486at2"/>
<dbReference type="Proteomes" id="UP000006844">
    <property type="component" value="Chromosome"/>
</dbReference>
<evidence type="ECO:0000313" key="2">
    <source>
        <dbReference type="EMBL" id="ADV84477.1"/>
    </source>
</evidence>
<protein>
    <submittedName>
        <fullName evidence="2">Pyridoxamine 5'-phosphate oxidase-related FMN-binding protein</fullName>
    </submittedName>
</protein>
<dbReference type="STRING" id="401053.AciPR4_3727"/>
<dbReference type="InterPro" id="IPR012349">
    <property type="entry name" value="Split_barrel_FMN-bd"/>
</dbReference>
<dbReference type="AlphaFoldDB" id="E8V0J4"/>
<sequence length="189" mass="21911">MGRQFAKIAFTPLVKKQQELHGSRRQYQRIEEIGEPGGRLGEDEREFIEARDGFYMASVSETGWPYIQFRGGLKGFLRVLDDQTLGFADLRGNKQYISVGNLQHDDRVALFLMDYVGQQRLKILGRTKILEGNEEARELIAKFRTSEHNAIPERAFVIHIEAFDWNCPQHITPRFTEEEVRDLLAERNA</sequence>
<dbReference type="PANTHER" id="PTHR42815">
    <property type="entry name" value="FAD-BINDING, PUTATIVE (AFU_ORTHOLOGUE AFUA_6G07600)-RELATED"/>
    <property type="match status" value="1"/>
</dbReference>
<dbReference type="eggNOG" id="COG3576">
    <property type="taxonomic scope" value="Bacteria"/>
</dbReference>
<dbReference type="InterPro" id="IPR011576">
    <property type="entry name" value="Pyridox_Oxase_N"/>
</dbReference>
<proteinExistence type="predicted"/>
<dbReference type="Pfam" id="PF01243">
    <property type="entry name" value="PNPOx_N"/>
    <property type="match status" value="1"/>
</dbReference>
<accession>E8V0J4</accession>
<dbReference type="RefSeq" id="WP_013570207.1">
    <property type="nucleotide sequence ID" value="NC_014963.1"/>
</dbReference>
<organism evidence="2 3">
    <name type="scientific">Terriglobus saanensis (strain ATCC BAA-1853 / DSM 23119 / SP1PR4)</name>
    <dbReference type="NCBI Taxonomy" id="401053"/>
    <lineage>
        <taxon>Bacteria</taxon>
        <taxon>Pseudomonadati</taxon>
        <taxon>Acidobacteriota</taxon>
        <taxon>Terriglobia</taxon>
        <taxon>Terriglobales</taxon>
        <taxon>Acidobacteriaceae</taxon>
        <taxon>Terriglobus</taxon>
    </lineage>
</organism>